<proteinExistence type="predicted"/>
<dbReference type="InParanoid" id="E9I4R2"/>
<accession>E9I4R2</accession>
<feature type="region of interest" description="Disordered" evidence="1">
    <location>
        <begin position="196"/>
        <end position="242"/>
    </location>
</feature>
<dbReference type="HOGENOM" id="CLU_1148218_0_0_1"/>
<gene>
    <name evidence="2" type="ORF">DAPPUDRAFT_122625</name>
</gene>
<organism evidence="2 3">
    <name type="scientific">Daphnia pulex</name>
    <name type="common">Water flea</name>
    <dbReference type="NCBI Taxonomy" id="6669"/>
    <lineage>
        <taxon>Eukaryota</taxon>
        <taxon>Metazoa</taxon>
        <taxon>Ecdysozoa</taxon>
        <taxon>Arthropoda</taxon>
        <taxon>Crustacea</taxon>
        <taxon>Branchiopoda</taxon>
        <taxon>Diplostraca</taxon>
        <taxon>Cladocera</taxon>
        <taxon>Anomopoda</taxon>
        <taxon>Daphniidae</taxon>
        <taxon>Daphnia</taxon>
    </lineage>
</organism>
<evidence type="ECO:0000313" key="2">
    <source>
        <dbReference type="EMBL" id="EFX61019.1"/>
    </source>
</evidence>
<dbReference type="EMBL" id="GL735153">
    <property type="protein sequence ID" value="EFX61019.1"/>
    <property type="molecule type" value="Genomic_DNA"/>
</dbReference>
<dbReference type="AlphaFoldDB" id="E9I4R2"/>
<keyword evidence="3" id="KW-1185">Reference proteome</keyword>
<name>E9I4R2_DAPPU</name>
<reference evidence="2 3" key="1">
    <citation type="journal article" date="2011" name="Science">
        <title>The ecoresponsive genome of Daphnia pulex.</title>
        <authorList>
            <person name="Colbourne J.K."/>
            <person name="Pfrender M.E."/>
            <person name="Gilbert D."/>
            <person name="Thomas W.K."/>
            <person name="Tucker A."/>
            <person name="Oakley T.H."/>
            <person name="Tokishita S."/>
            <person name="Aerts A."/>
            <person name="Arnold G.J."/>
            <person name="Basu M.K."/>
            <person name="Bauer D.J."/>
            <person name="Caceres C.E."/>
            <person name="Carmel L."/>
            <person name="Casola C."/>
            <person name="Choi J.H."/>
            <person name="Detter J.C."/>
            <person name="Dong Q."/>
            <person name="Dusheyko S."/>
            <person name="Eads B.D."/>
            <person name="Frohlich T."/>
            <person name="Geiler-Samerotte K.A."/>
            <person name="Gerlach D."/>
            <person name="Hatcher P."/>
            <person name="Jogdeo S."/>
            <person name="Krijgsveld J."/>
            <person name="Kriventseva E.V."/>
            <person name="Kultz D."/>
            <person name="Laforsch C."/>
            <person name="Lindquist E."/>
            <person name="Lopez J."/>
            <person name="Manak J.R."/>
            <person name="Muller J."/>
            <person name="Pangilinan J."/>
            <person name="Patwardhan R.P."/>
            <person name="Pitluck S."/>
            <person name="Pritham E.J."/>
            <person name="Rechtsteiner A."/>
            <person name="Rho M."/>
            <person name="Rogozin I.B."/>
            <person name="Sakarya O."/>
            <person name="Salamov A."/>
            <person name="Schaack S."/>
            <person name="Shapiro H."/>
            <person name="Shiga Y."/>
            <person name="Skalitzky C."/>
            <person name="Smith Z."/>
            <person name="Souvorov A."/>
            <person name="Sung W."/>
            <person name="Tang Z."/>
            <person name="Tsuchiya D."/>
            <person name="Tu H."/>
            <person name="Vos H."/>
            <person name="Wang M."/>
            <person name="Wolf Y.I."/>
            <person name="Yamagata H."/>
            <person name="Yamada T."/>
            <person name="Ye Y."/>
            <person name="Shaw J.R."/>
            <person name="Andrews J."/>
            <person name="Crease T.J."/>
            <person name="Tang H."/>
            <person name="Lucas S.M."/>
            <person name="Robertson H.M."/>
            <person name="Bork P."/>
            <person name="Koonin E.V."/>
            <person name="Zdobnov E.M."/>
            <person name="Grigoriev I.V."/>
            <person name="Lynch M."/>
            <person name="Boore J.L."/>
        </authorList>
    </citation>
    <scope>NUCLEOTIDE SEQUENCE [LARGE SCALE GENOMIC DNA]</scope>
</reference>
<dbReference type="KEGG" id="dpx:DAPPUDRAFT_122625"/>
<protein>
    <submittedName>
        <fullName evidence="2">Uncharacterized protein</fullName>
    </submittedName>
</protein>
<sequence length="242" mass="27880">MKMTFNFRVLLTKHYRKRFNEKKLLQVLLPNLFRLKCTLETLGFGGFWNFTTWSPDENHAGRQVRSVADVTEQRNGFVRRGYARNVVSLDVPVPQRISNVVFISLRYSAFHHVCFMPQPQQKAQPHYQQQQQQPIYYHYQQPTYRPDVVAIQVHRNSSSEDLRSCQPGPVANAEPAALQQTFYKLVWRQSSYEDGDVTPVSEHSHHLLPQGQNVPGGGTLPRPRGTVKPRPVAKISAKTRTD</sequence>
<evidence type="ECO:0000256" key="1">
    <source>
        <dbReference type="SAM" id="MobiDB-lite"/>
    </source>
</evidence>
<evidence type="ECO:0000313" key="3">
    <source>
        <dbReference type="Proteomes" id="UP000000305"/>
    </source>
</evidence>
<dbReference type="Proteomes" id="UP000000305">
    <property type="component" value="Unassembled WGS sequence"/>
</dbReference>